<organism evidence="2 3">
    <name type="scientific">Hymenobacter aranciens</name>
    <dbReference type="NCBI Taxonomy" id="3063996"/>
    <lineage>
        <taxon>Bacteria</taxon>
        <taxon>Pseudomonadati</taxon>
        <taxon>Bacteroidota</taxon>
        <taxon>Cytophagia</taxon>
        <taxon>Cytophagales</taxon>
        <taxon>Hymenobacteraceae</taxon>
        <taxon>Hymenobacter</taxon>
    </lineage>
</organism>
<name>A0ABT9BA96_9BACT</name>
<reference evidence="2" key="1">
    <citation type="submission" date="2023-07" db="EMBL/GenBank/DDBJ databases">
        <authorList>
            <person name="Kim M.K."/>
        </authorList>
    </citation>
    <scope>NUCLEOTIDE SEQUENCE</scope>
    <source>
        <strain evidence="2">ASUV-10-1</strain>
    </source>
</reference>
<dbReference type="EMBL" id="JAUQSY010000006">
    <property type="protein sequence ID" value="MDO7875191.1"/>
    <property type="molecule type" value="Genomic_DNA"/>
</dbReference>
<evidence type="ECO:0008006" key="4">
    <source>
        <dbReference type="Google" id="ProtNLM"/>
    </source>
</evidence>
<accession>A0ABT9BA96</accession>
<keyword evidence="3" id="KW-1185">Reference proteome</keyword>
<comment type="caution">
    <text evidence="2">The sequence shown here is derived from an EMBL/GenBank/DDBJ whole genome shotgun (WGS) entry which is preliminary data.</text>
</comment>
<feature type="compositionally biased region" description="Basic and acidic residues" evidence="1">
    <location>
        <begin position="91"/>
        <end position="101"/>
    </location>
</feature>
<feature type="compositionally biased region" description="Basic and acidic residues" evidence="1">
    <location>
        <begin position="45"/>
        <end position="55"/>
    </location>
</feature>
<gene>
    <name evidence="2" type="ORF">Q5H93_10650</name>
</gene>
<feature type="compositionally biased region" description="Basic residues" evidence="1">
    <location>
        <begin position="118"/>
        <end position="132"/>
    </location>
</feature>
<dbReference type="RefSeq" id="WP_305006509.1">
    <property type="nucleotide sequence ID" value="NZ_JAUQSY010000006.1"/>
</dbReference>
<feature type="compositionally biased region" description="Basic residues" evidence="1">
    <location>
        <begin position="142"/>
        <end position="153"/>
    </location>
</feature>
<dbReference type="Proteomes" id="UP001176429">
    <property type="component" value="Unassembled WGS sequence"/>
</dbReference>
<feature type="region of interest" description="Disordered" evidence="1">
    <location>
        <begin position="45"/>
        <end position="176"/>
    </location>
</feature>
<evidence type="ECO:0000313" key="2">
    <source>
        <dbReference type="EMBL" id="MDO7875191.1"/>
    </source>
</evidence>
<evidence type="ECO:0000256" key="1">
    <source>
        <dbReference type="SAM" id="MobiDB-lite"/>
    </source>
</evidence>
<sequence>MKNALFLRPLFLLLLLAGLDSCAVYNRIFHPYRIPTPPMSAEYKAKLKADKEKKKNAAAGAKDAAKKKKAEAAPEGSTEASTPTDFASDDNAAKTPDETAKKQPTVAKVKYNSQGLVKKSKLSRPKPLHKVSKPSAWQRFKNIFRKRGSKKRKSEPNPTPTDESNPTEQPAPDTGP</sequence>
<protein>
    <recommendedName>
        <fullName evidence="4">DUF4834 family protein</fullName>
    </recommendedName>
</protein>
<proteinExistence type="predicted"/>
<evidence type="ECO:0000313" key="3">
    <source>
        <dbReference type="Proteomes" id="UP001176429"/>
    </source>
</evidence>